<reference evidence="2 3" key="1">
    <citation type="submission" date="2024-02" db="EMBL/GenBank/DDBJ databases">
        <title>Discinaceae phylogenomics.</title>
        <authorList>
            <person name="Dirks A.C."/>
            <person name="James T.Y."/>
        </authorList>
    </citation>
    <scope>NUCLEOTIDE SEQUENCE [LARGE SCALE GENOMIC DNA]</scope>
    <source>
        <strain evidence="2 3">ACD0624</strain>
    </source>
</reference>
<evidence type="ECO:0000313" key="3">
    <source>
        <dbReference type="Proteomes" id="UP001447188"/>
    </source>
</evidence>
<sequence length="232" mass="26795">MFYPTVHMPESTIIRALEHTISIIQATKLSPRSLSVFSKAVQKAERKFGLAPDWINTHLENDIDRDYIDYVVHRSLIQNQVIFSSEGLTLIAIDIFFALKAKIEALSTNFFTVDLEDAVVILRRLVIVYRGRPLTKGYIRRNYPRMEASDQTLLRLNAEYEWQFGTRGVVGVNDEYMVWRREGVADWKVSFEDLGKEAGGIEKELYVYEKPLPECPQEAFTALFTTKSDIYD</sequence>
<dbReference type="Proteomes" id="UP001447188">
    <property type="component" value="Unassembled WGS sequence"/>
</dbReference>
<protein>
    <recommendedName>
        <fullName evidence="1">DUF7582 domain-containing protein</fullName>
    </recommendedName>
</protein>
<evidence type="ECO:0000259" key="1">
    <source>
        <dbReference type="Pfam" id="PF24483"/>
    </source>
</evidence>
<dbReference type="EMBL" id="JBBBZM010000225">
    <property type="protein sequence ID" value="KAL0631647.1"/>
    <property type="molecule type" value="Genomic_DNA"/>
</dbReference>
<evidence type="ECO:0000313" key="2">
    <source>
        <dbReference type="EMBL" id="KAL0631647.1"/>
    </source>
</evidence>
<proteinExistence type="predicted"/>
<accession>A0ABR3G7H7</accession>
<dbReference type="InterPro" id="IPR056004">
    <property type="entry name" value="DUF7582"/>
</dbReference>
<organism evidence="2 3">
    <name type="scientific">Discina gigas</name>
    <dbReference type="NCBI Taxonomy" id="1032678"/>
    <lineage>
        <taxon>Eukaryota</taxon>
        <taxon>Fungi</taxon>
        <taxon>Dikarya</taxon>
        <taxon>Ascomycota</taxon>
        <taxon>Pezizomycotina</taxon>
        <taxon>Pezizomycetes</taxon>
        <taxon>Pezizales</taxon>
        <taxon>Discinaceae</taxon>
        <taxon>Discina</taxon>
    </lineage>
</organism>
<name>A0ABR3G7H7_9PEZI</name>
<dbReference type="Pfam" id="PF24483">
    <property type="entry name" value="DUF7582"/>
    <property type="match status" value="1"/>
</dbReference>
<comment type="caution">
    <text evidence="2">The sequence shown here is derived from an EMBL/GenBank/DDBJ whole genome shotgun (WGS) entry which is preliminary data.</text>
</comment>
<gene>
    <name evidence="2" type="ORF">Q9L58_009483</name>
</gene>
<keyword evidence="3" id="KW-1185">Reference proteome</keyword>
<feature type="domain" description="DUF7582" evidence="1">
    <location>
        <begin position="17"/>
        <end position="166"/>
    </location>
</feature>